<reference evidence="7" key="2">
    <citation type="journal article" date="2013" name="Nat. Genet.">
        <title>The draft genomes of soft-shell turtle and green sea turtle yield insights into the development and evolution of the turtle-specific body plan.</title>
        <authorList>
            <person name="Wang Z."/>
            <person name="Pascual-Anaya J."/>
            <person name="Zadissa A."/>
            <person name="Li W."/>
            <person name="Niimura Y."/>
            <person name="Huang Z."/>
            <person name="Li C."/>
            <person name="White S."/>
            <person name="Xiong Z."/>
            <person name="Fang D."/>
            <person name="Wang B."/>
            <person name="Ming Y."/>
            <person name="Chen Y."/>
            <person name="Zheng Y."/>
            <person name="Kuraku S."/>
            <person name="Pignatelli M."/>
            <person name="Herrero J."/>
            <person name="Beal K."/>
            <person name="Nozawa M."/>
            <person name="Li Q."/>
            <person name="Wang J."/>
            <person name="Zhang H."/>
            <person name="Yu L."/>
            <person name="Shigenobu S."/>
            <person name="Wang J."/>
            <person name="Liu J."/>
            <person name="Flicek P."/>
            <person name="Searle S."/>
            <person name="Wang J."/>
            <person name="Kuratani S."/>
            <person name="Yin Y."/>
            <person name="Aken B."/>
            <person name="Zhang G."/>
            <person name="Irie N."/>
        </authorList>
    </citation>
    <scope>NUCLEOTIDE SEQUENCE [LARGE SCALE GENOMIC DNA]</scope>
    <source>
        <strain evidence="7">Daiwa-1</strain>
    </source>
</reference>
<evidence type="ECO:0000256" key="1">
    <source>
        <dbReference type="ARBA" id="ARBA00008025"/>
    </source>
</evidence>
<comment type="subcellular location">
    <subcellularLocation>
        <location evidence="2">Endomembrane system</location>
        <topology evidence="2">Single-pass type IV membrane protein</topology>
    </subcellularLocation>
</comment>
<dbReference type="CDD" id="cd15872">
    <property type="entry name" value="R-SNARE_VAMP5"/>
    <property type="match status" value="1"/>
</dbReference>
<dbReference type="OMA" id="ENIHCRI"/>
<dbReference type="Pfam" id="PF00957">
    <property type="entry name" value="Synaptobrevin"/>
    <property type="match status" value="1"/>
</dbReference>
<reference evidence="6" key="4">
    <citation type="submission" date="2025-09" db="UniProtKB">
        <authorList>
            <consortium name="Ensembl"/>
        </authorList>
    </citation>
    <scope>IDENTIFICATION</scope>
</reference>
<dbReference type="InterPro" id="IPR042855">
    <property type="entry name" value="V_SNARE_CC"/>
</dbReference>
<dbReference type="STRING" id="13735.ENSPSIP00000013954"/>
<protein>
    <submittedName>
        <fullName evidence="6">Vesicle associated membrane protein 5</fullName>
    </submittedName>
</protein>
<dbReference type="GO" id="GO:0005886">
    <property type="term" value="C:plasma membrane"/>
    <property type="evidence" value="ECO:0007669"/>
    <property type="project" value="Ensembl"/>
</dbReference>
<dbReference type="InterPro" id="IPR042166">
    <property type="entry name" value="Vamp5"/>
</dbReference>
<dbReference type="PRINTS" id="PR00219">
    <property type="entry name" value="SYNAPTOBREVN"/>
</dbReference>
<reference evidence="6" key="3">
    <citation type="submission" date="2025-08" db="UniProtKB">
        <authorList>
            <consortium name="Ensembl"/>
        </authorList>
    </citation>
    <scope>IDENTIFICATION</scope>
</reference>
<dbReference type="PANTHER" id="PTHR47462">
    <property type="entry name" value="VESICLE-ASSOCIATED MEMBRANE PROTEIN 5"/>
    <property type="match status" value="1"/>
</dbReference>
<dbReference type="EMBL" id="AGCU01137840">
    <property type="status" value="NOT_ANNOTATED_CDS"/>
    <property type="molecule type" value="Genomic_DNA"/>
</dbReference>
<name>K7G0Z4_PELSI</name>
<evidence type="ECO:0000313" key="6">
    <source>
        <dbReference type="Ensembl" id="ENSPSIP00000013954.1"/>
    </source>
</evidence>
<dbReference type="GO" id="GO:0005770">
    <property type="term" value="C:late endosome"/>
    <property type="evidence" value="ECO:0007669"/>
    <property type="project" value="Ensembl"/>
</dbReference>
<dbReference type="PANTHER" id="PTHR47462:SF1">
    <property type="entry name" value="VESICLE-ASSOCIATED MEMBRANE PROTEIN 5"/>
    <property type="match status" value="1"/>
</dbReference>
<gene>
    <name evidence="6" type="primary">VAMP5</name>
</gene>
<dbReference type="HOGENOM" id="CLU_064620_4_2_1"/>
<dbReference type="SUPFAM" id="SSF58038">
    <property type="entry name" value="SNARE fusion complex"/>
    <property type="match status" value="1"/>
</dbReference>
<dbReference type="InterPro" id="IPR042581">
    <property type="entry name" value="VAMP5_R-SNARE"/>
</dbReference>
<dbReference type="GO" id="GO:0048471">
    <property type="term" value="C:perinuclear region of cytoplasm"/>
    <property type="evidence" value="ECO:0007669"/>
    <property type="project" value="Ensembl"/>
</dbReference>
<dbReference type="Proteomes" id="UP000007267">
    <property type="component" value="Unassembled WGS sequence"/>
</dbReference>
<proteinExistence type="inferred from homology"/>
<dbReference type="GO" id="GO:0007519">
    <property type="term" value="P:skeletal muscle tissue development"/>
    <property type="evidence" value="ECO:0007669"/>
    <property type="project" value="Ensembl"/>
</dbReference>
<dbReference type="GO" id="GO:0009986">
    <property type="term" value="C:cell surface"/>
    <property type="evidence" value="ECO:0007669"/>
    <property type="project" value="Ensembl"/>
</dbReference>
<evidence type="ECO:0000256" key="2">
    <source>
        <dbReference type="ARBA" id="ARBA00046280"/>
    </source>
</evidence>
<dbReference type="Ensembl" id="ENSPSIT00000014019.1">
    <property type="protein sequence ID" value="ENSPSIP00000013954.1"/>
    <property type="gene ID" value="ENSPSIG00000012528.1"/>
</dbReference>
<dbReference type="GO" id="GO:0043001">
    <property type="term" value="P:Golgi to plasma membrane protein transport"/>
    <property type="evidence" value="ECO:0007669"/>
    <property type="project" value="Ensembl"/>
</dbReference>
<comment type="similarity">
    <text evidence="1">Belongs to the synaptobrevin family.</text>
</comment>
<sequence>QVEKKLERCQKDAEEVTQIMLDNYSKVLDREVKLSDLDNRADELRVMSSTFSKTTKVVAQKQRWANRKWKLILAGGARGAVLVIVLVLAVMLAPGGAGTQAA</sequence>
<evidence type="ECO:0000256" key="3">
    <source>
        <dbReference type="PROSITE-ProRule" id="PRU00290"/>
    </source>
</evidence>
<dbReference type="GO" id="GO:0030659">
    <property type="term" value="C:cytoplasmic vesicle membrane"/>
    <property type="evidence" value="ECO:0007669"/>
    <property type="project" value="Ensembl"/>
</dbReference>
<keyword evidence="4" id="KW-1133">Transmembrane helix</keyword>
<feature type="transmembrane region" description="Helical" evidence="4">
    <location>
        <begin position="71"/>
        <end position="93"/>
    </location>
</feature>
<dbReference type="AlphaFoldDB" id="K7G0Z4"/>
<dbReference type="eggNOG" id="KOG0860">
    <property type="taxonomic scope" value="Eukaryota"/>
</dbReference>
<keyword evidence="4" id="KW-0812">Transmembrane</keyword>
<dbReference type="PROSITE" id="PS50892">
    <property type="entry name" value="V_SNARE"/>
    <property type="match status" value="1"/>
</dbReference>
<dbReference type="GeneTree" id="ENSGT00730000111371"/>
<feature type="domain" description="V-SNARE coiled-coil homology" evidence="5">
    <location>
        <begin position="5"/>
        <end position="65"/>
    </location>
</feature>
<keyword evidence="4" id="KW-0472">Membrane</keyword>
<evidence type="ECO:0000256" key="4">
    <source>
        <dbReference type="SAM" id="Phobius"/>
    </source>
</evidence>
<evidence type="ECO:0000259" key="5">
    <source>
        <dbReference type="PROSITE" id="PS50892"/>
    </source>
</evidence>
<keyword evidence="7" id="KW-1185">Reference proteome</keyword>
<dbReference type="InterPro" id="IPR001388">
    <property type="entry name" value="Synaptobrevin-like"/>
</dbReference>
<accession>K7G0Z4</accession>
<reference evidence="7" key="1">
    <citation type="submission" date="2011-10" db="EMBL/GenBank/DDBJ databases">
        <authorList>
            <consortium name="Soft-shell Turtle Genome Consortium"/>
        </authorList>
    </citation>
    <scope>NUCLEOTIDE SEQUENCE [LARGE SCALE GENOMIC DNA]</scope>
    <source>
        <strain evidence="7">Daiwa-1</strain>
    </source>
</reference>
<dbReference type="GO" id="GO:0014704">
    <property type="term" value="C:intercalated disc"/>
    <property type="evidence" value="ECO:0007669"/>
    <property type="project" value="Ensembl"/>
</dbReference>
<keyword evidence="3" id="KW-0175">Coiled coil</keyword>
<organism evidence="6 7">
    <name type="scientific">Pelodiscus sinensis</name>
    <name type="common">Chinese softshell turtle</name>
    <name type="synonym">Trionyx sinensis</name>
    <dbReference type="NCBI Taxonomy" id="13735"/>
    <lineage>
        <taxon>Eukaryota</taxon>
        <taxon>Metazoa</taxon>
        <taxon>Chordata</taxon>
        <taxon>Craniata</taxon>
        <taxon>Vertebrata</taxon>
        <taxon>Euteleostomi</taxon>
        <taxon>Archelosauria</taxon>
        <taxon>Testudinata</taxon>
        <taxon>Testudines</taxon>
        <taxon>Cryptodira</taxon>
        <taxon>Trionychia</taxon>
        <taxon>Trionychidae</taxon>
        <taxon>Pelodiscus</taxon>
    </lineage>
</organism>
<dbReference type="Gene3D" id="1.20.5.110">
    <property type="match status" value="1"/>
</dbReference>
<evidence type="ECO:0000313" key="7">
    <source>
        <dbReference type="Proteomes" id="UP000007267"/>
    </source>
</evidence>